<gene>
    <name evidence="1" type="ORF">CAG72_14480</name>
</gene>
<dbReference type="EMBL" id="WXWW01000209">
    <property type="protein sequence ID" value="NAW66420.1"/>
    <property type="molecule type" value="Genomic_DNA"/>
</dbReference>
<evidence type="ECO:0000313" key="2">
    <source>
        <dbReference type="Proteomes" id="UP000465712"/>
    </source>
</evidence>
<dbReference type="RefSeq" id="WP_027251503.1">
    <property type="nucleotide sequence ID" value="NZ_WXWV01000349.1"/>
</dbReference>
<comment type="caution">
    <text evidence="1">The sequence shown here is derived from an EMBL/GenBank/DDBJ whole genome shotgun (WGS) entry which is preliminary data.</text>
</comment>
<accession>A0A7X5B0E5</accession>
<dbReference type="AlphaFoldDB" id="A0A7X5B0E5"/>
<name>A0A7X5B0E5_9GAMM</name>
<organism evidence="1 2">
    <name type="scientific">Photobacterium halotolerans</name>
    <dbReference type="NCBI Taxonomy" id="265726"/>
    <lineage>
        <taxon>Bacteria</taxon>
        <taxon>Pseudomonadati</taxon>
        <taxon>Pseudomonadota</taxon>
        <taxon>Gammaproteobacteria</taxon>
        <taxon>Vibrionales</taxon>
        <taxon>Vibrionaceae</taxon>
        <taxon>Photobacterium</taxon>
    </lineage>
</organism>
<sequence length="110" mass="12573">MRIVIINLLSARNEQQGVSGLTARHCSHCFQCTLAKADIECRAEYAVDFCLAVLVFKHRFFFFICQRMGKASDKQAKALNLLMNENYYQLTLAKVMRMVIINLHSAGNKQ</sequence>
<evidence type="ECO:0000313" key="1">
    <source>
        <dbReference type="EMBL" id="NAW66420.1"/>
    </source>
</evidence>
<protein>
    <submittedName>
        <fullName evidence="1">Uncharacterized protein</fullName>
    </submittedName>
</protein>
<reference evidence="1 2" key="1">
    <citation type="submission" date="2017-05" db="EMBL/GenBank/DDBJ databases">
        <title>High clonality and local adaptation shapes Vibrionaceae linages within an endangered oasis.</title>
        <authorList>
            <person name="Vazquez-Rosas-Landa M."/>
        </authorList>
    </citation>
    <scope>NUCLEOTIDE SEQUENCE [LARGE SCALE GENOMIC DNA]</scope>
    <source>
        <strain evidence="1 2">P46_P4S1P180</strain>
    </source>
</reference>
<dbReference type="Proteomes" id="UP000465712">
    <property type="component" value="Unassembled WGS sequence"/>
</dbReference>
<proteinExistence type="predicted"/>